<reference evidence="3 4" key="1">
    <citation type="submission" date="2017-06" db="EMBL/GenBank/DDBJ databases">
        <authorList>
            <person name="Kim H.J."/>
            <person name="Triplett B.A."/>
        </authorList>
    </citation>
    <scope>NUCLEOTIDE SEQUENCE [LARGE SCALE GENOMIC DNA]</scope>
    <source>
        <strain evidence="3 4">DSM 25597</strain>
    </source>
</reference>
<keyword evidence="4" id="KW-1185">Reference proteome</keyword>
<evidence type="ECO:0000256" key="2">
    <source>
        <dbReference type="SAM" id="SignalP"/>
    </source>
</evidence>
<organism evidence="3 4">
    <name type="scientific">Dokdonia pacifica</name>
    <dbReference type="NCBI Taxonomy" id="1627892"/>
    <lineage>
        <taxon>Bacteria</taxon>
        <taxon>Pseudomonadati</taxon>
        <taxon>Bacteroidota</taxon>
        <taxon>Flavobacteriia</taxon>
        <taxon>Flavobacteriales</taxon>
        <taxon>Flavobacteriaceae</taxon>
        <taxon>Dokdonia</taxon>
    </lineage>
</organism>
<feature type="signal peptide" evidence="2">
    <location>
        <begin position="1"/>
        <end position="22"/>
    </location>
</feature>
<feature type="coiled-coil region" evidence="1">
    <location>
        <begin position="20"/>
        <end position="105"/>
    </location>
</feature>
<evidence type="ECO:0000313" key="3">
    <source>
        <dbReference type="EMBL" id="SNS17174.1"/>
    </source>
</evidence>
<dbReference type="EMBL" id="FZNY01000007">
    <property type="protein sequence ID" value="SNS17174.1"/>
    <property type="molecule type" value="Genomic_DNA"/>
</dbReference>
<evidence type="ECO:0000313" key="4">
    <source>
        <dbReference type="Proteomes" id="UP000198379"/>
    </source>
</evidence>
<keyword evidence="2" id="KW-0732">Signal</keyword>
<evidence type="ECO:0000256" key="1">
    <source>
        <dbReference type="SAM" id="Coils"/>
    </source>
</evidence>
<name>A0A239CCJ9_9FLAO</name>
<dbReference type="RefSeq" id="WP_089373211.1">
    <property type="nucleotide sequence ID" value="NZ_BMEP01000004.1"/>
</dbReference>
<dbReference type="Proteomes" id="UP000198379">
    <property type="component" value="Unassembled WGS sequence"/>
</dbReference>
<feature type="chain" id="PRO_5013076860" description="Outer membrane protein beta-barrel domain-containing protein" evidence="2">
    <location>
        <begin position="23"/>
        <end position="347"/>
    </location>
</feature>
<keyword evidence="1" id="KW-0175">Coiled coil</keyword>
<dbReference type="OrthoDB" id="1466811at2"/>
<dbReference type="AlphaFoldDB" id="A0A239CCJ9"/>
<protein>
    <recommendedName>
        <fullName evidence="5">Outer membrane protein beta-barrel domain-containing protein</fullName>
    </recommendedName>
</protein>
<proteinExistence type="predicted"/>
<sequence length="347" mass="39906">MKKIIVFVLVTTMGFFAQNVQAQKVEMETSEEKIEVLKARKDEVVELEKKALKREVRAIMNRLDKGEITEEKAEELKKEVAEKRALNIENRIAVLDNQIALLERNGVWVADVASDSKVVNKIINRRKNRKPEHYRRTRSDFVFAFGLNNTLADGRSLDDSPYRIGGSRFAELGWAWTTRVFEDSGWLRVKYGFSFQFNGLKLENDQFFVRDGDMTVLQEFDRSLDKSKLRIDNLVFPVHFEFGPSRRKEKGDDVSFSTHNKFKIGLGGYAGFNIGTVQKLKFDNDEGDKVKQKSRGGLNTNNLVYGLSGYLGYDNIGIYVKYDLNPVFKDNLVDERNISLGLRFDLD</sequence>
<evidence type="ECO:0008006" key="5">
    <source>
        <dbReference type="Google" id="ProtNLM"/>
    </source>
</evidence>
<accession>A0A239CCJ9</accession>
<gene>
    <name evidence="3" type="ORF">SAMN06265376_107217</name>
</gene>